<evidence type="ECO:0000256" key="2">
    <source>
        <dbReference type="ARBA" id="ARBA00022630"/>
    </source>
</evidence>
<accession>A0A549T5D2</accession>
<comment type="similarity">
    <text evidence="5">Belongs to the L2HGDH family.</text>
</comment>
<comment type="caution">
    <text evidence="7">The sequence shown here is derived from an EMBL/GenBank/DDBJ whole genome shotgun (WGS) entry which is preliminary data.</text>
</comment>
<organism evidence="7 8">
    <name type="scientific">Rhizobium straminoryzae</name>
    <dbReference type="NCBI Taxonomy" id="1387186"/>
    <lineage>
        <taxon>Bacteria</taxon>
        <taxon>Pseudomonadati</taxon>
        <taxon>Pseudomonadota</taxon>
        <taxon>Alphaproteobacteria</taxon>
        <taxon>Hyphomicrobiales</taxon>
        <taxon>Rhizobiaceae</taxon>
        <taxon>Rhizobium/Agrobacterium group</taxon>
        <taxon>Rhizobium</taxon>
    </lineage>
</organism>
<protein>
    <submittedName>
        <fullName evidence="7">NAD(P)/FAD-dependent oxidoreductase</fullName>
    </submittedName>
</protein>
<evidence type="ECO:0000256" key="5">
    <source>
        <dbReference type="ARBA" id="ARBA00037941"/>
    </source>
</evidence>
<dbReference type="SUPFAM" id="SSF51905">
    <property type="entry name" value="FAD/NAD(P)-binding domain"/>
    <property type="match status" value="1"/>
</dbReference>
<dbReference type="GO" id="GO:0047545">
    <property type="term" value="F:(S)-2-hydroxyglutarate dehydrogenase activity"/>
    <property type="evidence" value="ECO:0007669"/>
    <property type="project" value="TreeGrafter"/>
</dbReference>
<proteinExistence type="inferred from homology"/>
<gene>
    <name evidence="7" type="ORF">FNA46_16515</name>
</gene>
<keyword evidence="8" id="KW-1185">Reference proteome</keyword>
<name>A0A549T5D2_9HYPH</name>
<dbReference type="Gene3D" id="3.30.9.10">
    <property type="entry name" value="D-Amino Acid Oxidase, subunit A, domain 2"/>
    <property type="match status" value="1"/>
</dbReference>
<dbReference type="PANTHER" id="PTHR43104">
    <property type="entry name" value="L-2-HYDROXYGLUTARATE DEHYDROGENASE, MITOCHONDRIAL"/>
    <property type="match status" value="1"/>
</dbReference>
<keyword evidence="4" id="KW-0560">Oxidoreductase</keyword>
<dbReference type="Proteomes" id="UP000316801">
    <property type="component" value="Unassembled WGS sequence"/>
</dbReference>
<reference evidence="7 8" key="1">
    <citation type="submission" date="2019-07" db="EMBL/GenBank/DDBJ databases">
        <title>Ln-dependent methylotrophs.</title>
        <authorList>
            <person name="Tani A."/>
        </authorList>
    </citation>
    <scope>NUCLEOTIDE SEQUENCE [LARGE SCALE GENOMIC DNA]</scope>
    <source>
        <strain evidence="7 8">SM12</strain>
    </source>
</reference>
<sequence>MADVDAVVIGAGVVGLAAARELSLAGASVLILEEAGAIGTGTSSRNSEVIHAGLYYPKGSLKARLCVEGRERLYDFCLSHGVEHRRAGKLVVASDPGELQALANLKQKGEANGCTDLRLLTRVEAEAREPALACVGALLSPSTGIIDSHGLMLALQGAAEENGTAIAFHAPFLSSRRIQDGFVVQAGGAEPLELSTTMIVNAAGLAASQVARTIDGLPVETIPETRYARGNYFLLAGRAPFEHLIYPAPHTHGLGVHLTLDLGGQARFGPDVEWIDTIDYKVRPERVAGFAEAIRRYWPDLPDDALVPGYSGIRPKICGPDDPAADFRIDGPEVHGVPGLVNLYGIESPGLTASLAIAREIGDRLLPDRRTQAA</sequence>
<evidence type="ECO:0000256" key="4">
    <source>
        <dbReference type="ARBA" id="ARBA00023002"/>
    </source>
</evidence>
<dbReference type="PANTHER" id="PTHR43104:SF4">
    <property type="entry name" value="L-2-HYDROXYGLUTARATE DEHYDROGENASE, MITOCHONDRIAL"/>
    <property type="match status" value="1"/>
</dbReference>
<dbReference type="Pfam" id="PF01266">
    <property type="entry name" value="DAO"/>
    <property type="match status" value="1"/>
</dbReference>
<keyword evidence="3" id="KW-0274">FAD</keyword>
<dbReference type="InterPro" id="IPR036188">
    <property type="entry name" value="FAD/NAD-bd_sf"/>
</dbReference>
<keyword evidence="2" id="KW-0285">Flavoprotein</keyword>
<dbReference type="Gene3D" id="3.50.50.60">
    <property type="entry name" value="FAD/NAD(P)-binding domain"/>
    <property type="match status" value="1"/>
</dbReference>
<dbReference type="AlphaFoldDB" id="A0A549T5D2"/>
<evidence type="ECO:0000313" key="7">
    <source>
        <dbReference type="EMBL" id="TRL37052.1"/>
    </source>
</evidence>
<evidence type="ECO:0000259" key="6">
    <source>
        <dbReference type="Pfam" id="PF01266"/>
    </source>
</evidence>
<evidence type="ECO:0000313" key="8">
    <source>
        <dbReference type="Proteomes" id="UP000316801"/>
    </source>
</evidence>
<comment type="cofactor">
    <cofactor evidence="1">
        <name>FAD</name>
        <dbReference type="ChEBI" id="CHEBI:57692"/>
    </cofactor>
</comment>
<dbReference type="InterPro" id="IPR006076">
    <property type="entry name" value="FAD-dep_OxRdtase"/>
</dbReference>
<dbReference type="EMBL" id="VJMG01000047">
    <property type="protein sequence ID" value="TRL37052.1"/>
    <property type="molecule type" value="Genomic_DNA"/>
</dbReference>
<dbReference type="RefSeq" id="WP_143126301.1">
    <property type="nucleotide sequence ID" value="NZ_VJMG01000047.1"/>
</dbReference>
<evidence type="ECO:0000256" key="1">
    <source>
        <dbReference type="ARBA" id="ARBA00001974"/>
    </source>
</evidence>
<feature type="domain" description="FAD dependent oxidoreductase" evidence="6">
    <location>
        <begin position="5"/>
        <end position="363"/>
    </location>
</feature>
<evidence type="ECO:0000256" key="3">
    <source>
        <dbReference type="ARBA" id="ARBA00022827"/>
    </source>
</evidence>